<organism evidence="1 2">
    <name type="scientific">Trichogramma brassicae</name>
    <dbReference type="NCBI Taxonomy" id="86971"/>
    <lineage>
        <taxon>Eukaryota</taxon>
        <taxon>Metazoa</taxon>
        <taxon>Ecdysozoa</taxon>
        <taxon>Arthropoda</taxon>
        <taxon>Hexapoda</taxon>
        <taxon>Insecta</taxon>
        <taxon>Pterygota</taxon>
        <taxon>Neoptera</taxon>
        <taxon>Endopterygota</taxon>
        <taxon>Hymenoptera</taxon>
        <taxon>Apocrita</taxon>
        <taxon>Proctotrupomorpha</taxon>
        <taxon>Chalcidoidea</taxon>
        <taxon>Trichogrammatidae</taxon>
        <taxon>Trichogramma</taxon>
    </lineage>
</organism>
<proteinExistence type="predicted"/>
<sequence length="216" mass="24162">MASDTSIWRSSPKALKVLAMLTSQRPICEYRVNVTLCESTFSNAFCSFVNYTRALNLNQLFIFTIPGHHKICLRISLKVMFKVKSKVTIGFLVEKYVGKGIPHCCRGASSTAVRDNVSNFVEKLPEMQQNQILTSLLKRRLTDSKDNDIILNTSGAKMRVILNPKPEQNVVFTAESLDNFQTATGVTRNHMNKMEGNPFTDSTCDSCVSHGYVGLE</sequence>
<evidence type="ECO:0000313" key="1">
    <source>
        <dbReference type="EMBL" id="CAB0039994.1"/>
    </source>
</evidence>
<protein>
    <submittedName>
        <fullName evidence="1">Uncharacterized protein</fullName>
    </submittedName>
</protein>
<dbReference type="AlphaFoldDB" id="A0A6H5IP01"/>
<accession>A0A6H5IP01</accession>
<gene>
    <name evidence="1" type="ORF">TBRA_LOCUS11731</name>
</gene>
<reference evidence="1 2" key="1">
    <citation type="submission" date="2020-02" db="EMBL/GenBank/DDBJ databases">
        <authorList>
            <person name="Ferguson B K."/>
        </authorList>
    </citation>
    <scope>NUCLEOTIDE SEQUENCE [LARGE SCALE GENOMIC DNA]</scope>
</reference>
<evidence type="ECO:0000313" key="2">
    <source>
        <dbReference type="Proteomes" id="UP000479190"/>
    </source>
</evidence>
<name>A0A6H5IP01_9HYME</name>
<dbReference type="Proteomes" id="UP000479190">
    <property type="component" value="Unassembled WGS sequence"/>
</dbReference>
<keyword evidence="2" id="KW-1185">Reference proteome</keyword>
<dbReference type="EMBL" id="CADCXV010000992">
    <property type="protein sequence ID" value="CAB0039994.1"/>
    <property type="molecule type" value="Genomic_DNA"/>
</dbReference>